<dbReference type="Pfam" id="PF20220">
    <property type="entry name" value="ABC_toxin_N"/>
    <property type="match status" value="1"/>
</dbReference>
<feature type="domain" description="Neuraminidase-like" evidence="4">
    <location>
        <begin position="1078"/>
        <end position="1201"/>
    </location>
</feature>
<dbReference type="InterPro" id="IPR046839">
    <property type="entry name" value="ABC_toxin_N"/>
</dbReference>
<organism evidence="6 7">
    <name type="scientific">Photorhabdus luminescens</name>
    <name type="common">Xenorhabdus luminescens</name>
    <dbReference type="NCBI Taxonomy" id="29488"/>
    <lineage>
        <taxon>Bacteria</taxon>
        <taxon>Pseudomonadati</taxon>
        <taxon>Pseudomonadota</taxon>
        <taxon>Gammaproteobacteria</taxon>
        <taxon>Enterobacterales</taxon>
        <taxon>Morganellaceae</taxon>
        <taxon>Photorhabdus</taxon>
    </lineage>
</organism>
<keyword evidence="2" id="KW-0175">Coiled coil</keyword>
<feature type="coiled-coil region" evidence="2">
    <location>
        <begin position="2071"/>
        <end position="2098"/>
    </location>
</feature>
<evidence type="ECO:0000259" key="3">
    <source>
        <dbReference type="Pfam" id="PF18276"/>
    </source>
</evidence>
<sequence>MVNDINSAKLLDKPPSYQTLFNDNKDLYCFPGSPEANDGPLAYLVDLYQQALIFENVADKNGARLLSQRRPDIEKLLLDSKSINQISSILPLIIEVLAQKAQAHLNNNQPLTDTLAKIYYPFSLPFHFPLHQTTAVLEKKKIPLLELIQQADRAFPNFIDNNLHLPSLQNAMMVSNSLAPKLQELLLEASQSNQQDFFAKYYGISGDAAKAALALSQLTVFTQQTGLNPQDVERLLATNGLTDNNLTHSSVTFSANVAKPANTGQQFPSGANYGASFINAGTDPALYLEKITDKETGEKVVWIKGVKNDHFDRIQRFLHIQRISKLTFEQLDQLLVAARQAEKQKNFTITESTLRALGVFLHFHREYQVNTEQFSAFINEITPYALDNHLSFFDRLFNAQGLSKRASSASVLNLDNSEFDPTATEGEDALTVNQLCVGLNINDVTCQTLLAWVIKALGIKKPTRSLSVVSALYRLVSLPRLLKLPLADGLGLFLLLDRDNSDYLKQLAGIPVLKKIDTTKEPKAFDILDALIAFMNAAQWLKRHRLSAPLLNALLTPYNVGGTENADIENIDWFEKIKSILPDPNYALLSEDKIATVMVGFKAKEPNLTWLTKLFELIDPQGIIETIVIPAGRTLEDVLTEKVKAILQPLADEAAWQEQGDTWSQKLTTLIQDAFVAQEDLIIKSVSHAFDLDELFSLPLLGWAGKSHADFIRESLALGKNIKGDKLIASAVITWYDLSRYVTVSKLFKLTAKGIQTLVDYPAWFGLNLADGKLRPLDLTALHRLSRYGDWLNLLPETKTEDDILYYLRQANRIGETPQTPDEEIWTPQQAADNLAELIGWSNSEVLRVTRDFNHSVAQSVIGISFVMRIQTLANQSELSAQPLLDVTRLTPTSSYDNWQQVSSALIAACSPEEQVTLEGSLNSAWRDALVDYLLGQWAPSDEKLSDISDIDALSTYFLTDLQVSSEVKTSPVAFCIASLQHYLFRLFAHLEPGYGSMTIPVEQIENWNRYLSQYAHWQAWQKQNNFPENVIDPTQRMRKTRAFADLENDLSQSRLNNDMIQTAILRYLTEFERLSNLQLVSGYIDGTDPKSDRYHFIGKNNAEPVEYYWRTLDIKLRDSQDLITPLAWSEWEKITLSLTGDLLALRPVVISGRQYAVWVEREPTPLLGSDQKPSAYRAINVQFIYKQSNGEWSAPNKLFRLDGRDANGEYPKIPPTDQRVPDNLNPYMKDESYKPGLIAMVDVQRQNNPWMGVLLYDTGKKNSDIWVKNKDYFLELRDLLLVDKKTLTATEEKSLVSSWYKLYQDSGTLQHQYAGSTKYIVLKPEDNNDSHLEIQAKLSTDKTKIILTGTNTLIKRNPIELGTIEWYLGRNRPRPLSSKELNWTIKSQDFPITVNVPAGESTFKTFNFQWQGKEPPTKELEIYYAGRGIIDLLPEDWEDNKISETVNFSWINGFYFQRSIKESGIVKELSISVDNKVFDRIDFDISADWEYVESKLELGVVTASSGQKTLSSAITRLNGTATTGEITFPIESAVNQYSFFLTATQEIFIRSGGQKEYVSKISSEYTLSIEEMDKIPAITLRRNSQQAQYLDIQTLKFPYPFIRLNTLFGTQLVARATQSIERVLEWDTQWLSEPPLGTGSQSTSSSPVDFRGANGQYFWELFFHLPFLVSHRLGEERRYYDARRWFFSYLFDPYGSRLWNSRPINERGSNLPPSIKNDDPDVVAYNLPIHYQKALFQFLIKLWTQEGDNLYRQLTRDSLNEASLCYQQALQLLGTLPEGVTATRWHPENLEKIKAKFKPNIRAVDSNFMSPFNTRLIEYQKTLKSRLYNLRHGLTLDGKALPLPLYAESEDAESLIRRRSGNVTGTPNSLLQQVPPYRFPVMLKRASDSVKQLIQLGHRLFSAIESEVDAEQAVLEQSQIVKLSAFTIELQQQAIEIAQAGKVALEESKNMAQQRYEHYYGLYEENLSSLEISAIALKTTSEVTRMAAVPFHIMSAALETLPNIFGLAAGGSKYSAPLVKTALVAEITGLTLGTTADRLQDGANYQRRRQDWEIEWKQAQSEINIIDKQLKEQELLIKTAQTSLREAKAQRNAAIELYEFMTTSFLIVPTYQWLMGRLSALYAPAYDAVLSLCLMAEASWRYEVGDYQRQGFIKTNAWNDSYRGLLAGESLQLDLQQMEAAWLQRHERHLNIKKTFSLLSTASSFKEITGQIDEKQEVNFTLNARDFDKNYPGHYLRQIKRISVSLSLENSGSEPVVTPEICAVLTQTGSSTLVSTDIEGVNWLYDPTRQAGSNKNIKTNLRAQQQIALSSVQEDDGRVATENWLCTLMFDDNRYLPFEGTGAISTWNLTFPDKQVINQVLKNADGSWKLKDIIIHLHYTALDGGNQFAKEVADKLAEEANRSEM</sequence>
<evidence type="ECO:0000259" key="5">
    <source>
        <dbReference type="Pfam" id="PF20220"/>
    </source>
</evidence>
<evidence type="ECO:0000256" key="1">
    <source>
        <dbReference type="ARBA" id="ARBA00023026"/>
    </source>
</evidence>
<dbReference type="InterPro" id="IPR018003">
    <property type="entry name" value="Insecticidal_toxin/plasmid_vir"/>
</dbReference>
<keyword evidence="7" id="KW-1185">Reference proteome</keyword>
<proteinExistence type="predicted"/>
<dbReference type="InterPro" id="IPR040840">
    <property type="entry name" value="TcA_TcB_BD"/>
</dbReference>
<evidence type="ECO:0000259" key="4">
    <source>
        <dbReference type="Pfam" id="PF18413"/>
    </source>
</evidence>
<dbReference type="Pfam" id="PF18413">
    <property type="entry name" value="Neuraminidase"/>
    <property type="match status" value="1"/>
</dbReference>
<evidence type="ECO:0000313" key="6">
    <source>
        <dbReference type="EMBL" id="SCZ51520.1"/>
    </source>
</evidence>
<feature type="domain" description="ABC toxin N-terminal" evidence="5">
    <location>
        <begin position="922"/>
        <end position="1048"/>
    </location>
</feature>
<dbReference type="STRING" id="29488.KS18_02465"/>
<dbReference type="Pfam" id="PF18276">
    <property type="entry name" value="TcA_TcB_BD"/>
    <property type="match status" value="1"/>
</dbReference>
<protein>
    <submittedName>
        <fullName evidence="6">Virulence plasmid A protein</fullName>
    </submittedName>
</protein>
<evidence type="ECO:0000256" key="2">
    <source>
        <dbReference type="SAM" id="Coils"/>
    </source>
</evidence>
<gene>
    <name evidence="6" type="ORF">SAMN02982990_00142</name>
</gene>
<dbReference type="EMBL" id="FMWJ01000001">
    <property type="protein sequence ID" value="SCZ51520.1"/>
    <property type="molecule type" value="Genomic_DNA"/>
</dbReference>
<dbReference type="Pfam" id="PF03538">
    <property type="entry name" value="VRP1"/>
    <property type="match status" value="1"/>
</dbReference>
<feature type="domain" description="Tc toxin complex TcA C-terminal TcB-binding" evidence="3">
    <location>
        <begin position="2069"/>
        <end position="2382"/>
    </location>
</feature>
<dbReference type="InterPro" id="IPR041079">
    <property type="entry name" value="Neuraminidase-like"/>
</dbReference>
<dbReference type="RefSeq" id="WP_049581538.1">
    <property type="nucleotide sequence ID" value="NZ_CAWQXX010000035.1"/>
</dbReference>
<reference evidence="7" key="1">
    <citation type="submission" date="2016-10" db="EMBL/GenBank/DDBJ databases">
        <authorList>
            <person name="Varghese N."/>
            <person name="Submissions S."/>
        </authorList>
    </citation>
    <scope>NUCLEOTIDE SEQUENCE [LARGE SCALE GENOMIC DNA]</scope>
    <source>
        <strain evidence="7">ATCC 29999</strain>
    </source>
</reference>
<name>A0A1G5PQS1_PHOLU</name>
<keyword evidence="1" id="KW-0843">Virulence</keyword>
<accession>A0A1G5PQS1</accession>
<dbReference type="Proteomes" id="UP000183223">
    <property type="component" value="Unassembled WGS sequence"/>
</dbReference>
<dbReference type="GeneID" id="45654672"/>
<dbReference type="OrthoDB" id="9781691at2"/>
<evidence type="ECO:0000313" key="7">
    <source>
        <dbReference type="Proteomes" id="UP000183223"/>
    </source>
</evidence>